<gene>
    <name evidence="1" type="ORF">RPERSI_LOCUS18464</name>
</gene>
<protein>
    <submittedName>
        <fullName evidence="1">29266_t:CDS:1</fullName>
    </submittedName>
</protein>
<sequence length="119" mass="13800">ARCNIESDKLKARVAKLEQDSRQPQDYSPFEEAFSVPESVVVQLKKHMPFRENVKPEALPEVAVTASPSLCEEDRKTDEFLDLVQKRSVSDRIRHRKRKEKLQHETTENPKNQEAPMIS</sequence>
<organism evidence="1 2">
    <name type="scientific">Racocetra persica</name>
    <dbReference type="NCBI Taxonomy" id="160502"/>
    <lineage>
        <taxon>Eukaryota</taxon>
        <taxon>Fungi</taxon>
        <taxon>Fungi incertae sedis</taxon>
        <taxon>Mucoromycota</taxon>
        <taxon>Glomeromycotina</taxon>
        <taxon>Glomeromycetes</taxon>
        <taxon>Diversisporales</taxon>
        <taxon>Gigasporaceae</taxon>
        <taxon>Racocetra</taxon>
    </lineage>
</organism>
<evidence type="ECO:0000313" key="2">
    <source>
        <dbReference type="Proteomes" id="UP000789920"/>
    </source>
</evidence>
<feature type="non-terminal residue" evidence="1">
    <location>
        <position position="1"/>
    </location>
</feature>
<comment type="caution">
    <text evidence="1">The sequence shown here is derived from an EMBL/GenBank/DDBJ whole genome shotgun (WGS) entry which is preliminary data.</text>
</comment>
<dbReference type="Proteomes" id="UP000789920">
    <property type="component" value="Unassembled WGS sequence"/>
</dbReference>
<reference evidence="1" key="1">
    <citation type="submission" date="2021-06" db="EMBL/GenBank/DDBJ databases">
        <authorList>
            <person name="Kallberg Y."/>
            <person name="Tangrot J."/>
            <person name="Rosling A."/>
        </authorList>
    </citation>
    <scope>NUCLEOTIDE SEQUENCE</scope>
    <source>
        <strain evidence="1">MA461A</strain>
    </source>
</reference>
<evidence type="ECO:0000313" key="1">
    <source>
        <dbReference type="EMBL" id="CAG8786922.1"/>
    </source>
</evidence>
<keyword evidence="2" id="KW-1185">Reference proteome</keyword>
<dbReference type="EMBL" id="CAJVQC010048924">
    <property type="protein sequence ID" value="CAG8786922.1"/>
    <property type="molecule type" value="Genomic_DNA"/>
</dbReference>
<accession>A0ACA9RDM1</accession>
<name>A0ACA9RDM1_9GLOM</name>
<proteinExistence type="predicted"/>